<dbReference type="Pfam" id="PF18532">
    <property type="entry name" value="DUF5621"/>
    <property type="match status" value="1"/>
</dbReference>
<sequence length="734" mass="84252">MKDTVSFFFLGTDCHRSKYQDAMTVFHNAVASNANKADSTVATHLFDGVGSVPDPTCAEHPTPGRYVYDPVSNRKVRVTDEILAGIKDTMKGLTGRLLGDGMDDLLFEATLFLQQIINNNNGEMPKTVNLHGYSRGADACVRLANLLDTLYPDVKVNLFLVDHVPGPGRANDPNSYTIPRNVQRLDTALMLHEYKPGFDPQDRNRYVFASPHTTKVSIKVYPGWHGKAMLLTPNEETNHVPKLLHDDFYRFCRETDSLDASAPIPSQKIVMDSNWKDFQDKEGKELTPQERFEHYNEMQSSWWFYSKGTALNTRTILTNYKHYTQDPRLFVNQEHGELFEKLYPNIYKRFYGGEQVTETIVRAELDKLKSENEGFYNKLCHVHKITAGPLPAPRKVVHYFRRPLGATLIDDERSFLEQAIITVINYEKHLKENNSETIKFAVRSLEESLEETESLTDAEAIPNLKRKIQLVSKFLEVREHQKSYLYGQLDKVCHTFEYIDKVQSLLNSYLEHSSLHLKQKELIQHVLEELDAIKDDTNLNYMERMKAAKSKVMGLSLALQVSSDHDDVFMHDTMRTAYYYFSKEKHTLPNLLRSINELNAPGYSETSVAKDIAKKFEGYYKLNTFLENVHRVLSTVIELPRFTLPKKTKLAFVIYNRLNALDTQGHGNDLNEISKILAQGQQDLHKKYQKHYPKSGKIATGTFDKIMVQAQGQLNREAHAFLVTDVKQEVRPNI</sequence>
<accession>A0A377G903</accession>
<dbReference type="InterPro" id="IPR040945">
    <property type="entry name" value="DUF5621"/>
</dbReference>
<organism evidence="2 3">
    <name type="scientific">Fluoribacter dumoffii</name>
    <dbReference type="NCBI Taxonomy" id="463"/>
    <lineage>
        <taxon>Bacteria</taxon>
        <taxon>Pseudomonadati</taxon>
        <taxon>Pseudomonadota</taxon>
        <taxon>Gammaproteobacteria</taxon>
        <taxon>Legionellales</taxon>
        <taxon>Legionellaceae</taxon>
        <taxon>Fluoribacter</taxon>
    </lineage>
</organism>
<evidence type="ECO:0000313" key="2">
    <source>
        <dbReference type="EMBL" id="STO20960.1"/>
    </source>
</evidence>
<dbReference type="OrthoDB" id="5653059at2"/>
<evidence type="ECO:0000313" key="3">
    <source>
        <dbReference type="Proteomes" id="UP000254554"/>
    </source>
</evidence>
<dbReference type="AlphaFoldDB" id="A0A377G903"/>
<evidence type="ECO:0000259" key="1">
    <source>
        <dbReference type="Pfam" id="PF18532"/>
    </source>
</evidence>
<reference evidence="2 3" key="1">
    <citation type="submission" date="2018-06" db="EMBL/GenBank/DDBJ databases">
        <authorList>
            <consortium name="Pathogen Informatics"/>
            <person name="Doyle S."/>
        </authorList>
    </citation>
    <scope>NUCLEOTIDE SEQUENCE [LARGE SCALE GENOMIC DNA]</scope>
    <source>
        <strain evidence="2 3">NCTC11370</strain>
    </source>
</reference>
<dbReference type="GeneID" id="93292373"/>
<feature type="domain" description="DUF5621" evidence="1">
    <location>
        <begin position="285"/>
        <end position="385"/>
    </location>
</feature>
<dbReference type="Proteomes" id="UP000254554">
    <property type="component" value="Unassembled WGS sequence"/>
</dbReference>
<dbReference type="Gene3D" id="1.20.1270.440">
    <property type="match status" value="1"/>
</dbReference>
<protein>
    <recommendedName>
        <fullName evidence="1">DUF5621 domain-containing protein</fullName>
    </recommendedName>
</protein>
<gene>
    <name evidence="2" type="ORF">NCTC11370_01021</name>
</gene>
<name>A0A377G903_9GAMM</name>
<proteinExistence type="predicted"/>
<dbReference type="RefSeq" id="WP_010653245.1">
    <property type="nucleotide sequence ID" value="NZ_JAPHOS010000001.1"/>
</dbReference>
<dbReference type="Gene3D" id="1.10.1240.80">
    <property type="match status" value="1"/>
</dbReference>
<dbReference type="EMBL" id="UGGT01000001">
    <property type="protein sequence ID" value="STO20960.1"/>
    <property type="molecule type" value="Genomic_DNA"/>
</dbReference>
<keyword evidence="3" id="KW-1185">Reference proteome</keyword>